<evidence type="ECO:0000313" key="3">
    <source>
        <dbReference type="Proteomes" id="UP000053237"/>
    </source>
</evidence>
<organism evidence="2 3">
    <name type="scientific">Albugo candida</name>
    <dbReference type="NCBI Taxonomy" id="65357"/>
    <lineage>
        <taxon>Eukaryota</taxon>
        <taxon>Sar</taxon>
        <taxon>Stramenopiles</taxon>
        <taxon>Oomycota</taxon>
        <taxon>Peronosporomycetes</taxon>
        <taxon>Albuginales</taxon>
        <taxon>Albuginaceae</taxon>
        <taxon>Albugo</taxon>
    </lineage>
</organism>
<dbReference type="EMBL" id="CAIX01000011">
    <property type="protein sequence ID" value="CCI40776.1"/>
    <property type="molecule type" value="Genomic_DNA"/>
</dbReference>
<evidence type="ECO:0000313" key="2">
    <source>
        <dbReference type="EMBL" id="CCI40776.1"/>
    </source>
</evidence>
<name>A0A024G276_9STRA</name>
<proteinExistence type="predicted"/>
<evidence type="ECO:0008006" key="4">
    <source>
        <dbReference type="Google" id="ProtNLM"/>
    </source>
</evidence>
<protein>
    <recommendedName>
        <fullName evidence="4">Protein kinase domain-containing protein</fullName>
    </recommendedName>
</protein>
<keyword evidence="3" id="KW-1185">Reference proteome</keyword>
<accession>A0A024G276</accession>
<dbReference type="STRING" id="65357.A0A024G276"/>
<gene>
    <name evidence="2" type="ORF">BN9_015600</name>
</gene>
<dbReference type="Proteomes" id="UP000053237">
    <property type="component" value="Unassembled WGS sequence"/>
</dbReference>
<dbReference type="AlphaFoldDB" id="A0A024G276"/>
<feature type="compositionally biased region" description="Low complexity" evidence="1">
    <location>
        <begin position="379"/>
        <end position="396"/>
    </location>
</feature>
<comment type="caution">
    <text evidence="2">The sequence shown here is derived from an EMBL/GenBank/DDBJ whole genome shotgun (WGS) entry which is preliminary data.</text>
</comment>
<dbReference type="Gene3D" id="1.10.510.10">
    <property type="entry name" value="Transferase(Phosphotransferase) domain 1"/>
    <property type="match status" value="1"/>
</dbReference>
<dbReference type="InterPro" id="IPR011009">
    <property type="entry name" value="Kinase-like_dom_sf"/>
</dbReference>
<reference evidence="2 3" key="1">
    <citation type="submission" date="2012-05" db="EMBL/GenBank/DDBJ databases">
        <title>Recombination and specialization in a pathogen metapopulation.</title>
        <authorList>
            <person name="Gardiner A."/>
            <person name="Kemen E."/>
            <person name="Schultz-Larsen T."/>
            <person name="MacLean D."/>
            <person name="Van Oosterhout C."/>
            <person name="Jones J.D.G."/>
        </authorList>
    </citation>
    <scope>NUCLEOTIDE SEQUENCE [LARGE SCALE GENOMIC DNA]</scope>
    <source>
        <strain evidence="2 3">Ac Nc2</strain>
    </source>
</reference>
<sequence length="396" mass="45341">MTAITGTSAVLLAAKYCQQYPLFQWKEESLTCIGRKDRGKFRFRIQLTNLMQELERSQDMLLTIVSANSTNLQGIRRSQLDYEMKALLVSLAHPNILPVVDFTYVREKNALRPEWEYLIKYQHQRNKPLGVQEIAQFSTEIMRALMALRSKGIICESLHSGNILIDNKSAKLTDLYNTLFGLDRPVRLRDLMTPLEAYVEPDLIQFGHVIYEMATGLELASPRPDSSILDTMDPMIADVLRYIFLLDSRRILSKRTPVSITAPSSQPSSSELNLWDEECEGDPKASLSRLSEFPLFHLADLPSIESLFAGFRLDSGMKGVIRMIIRANQARNDAHVTRYREKESERIERQRVDRRLKLKQLQHSSQKNIVMDADKSKVSTLRRSSYRASAAHRPAP</sequence>
<dbReference type="InParanoid" id="A0A024G276"/>
<dbReference type="SUPFAM" id="SSF56112">
    <property type="entry name" value="Protein kinase-like (PK-like)"/>
    <property type="match status" value="1"/>
</dbReference>
<feature type="region of interest" description="Disordered" evidence="1">
    <location>
        <begin position="363"/>
        <end position="396"/>
    </location>
</feature>
<evidence type="ECO:0000256" key="1">
    <source>
        <dbReference type="SAM" id="MobiDB-lite"/>
    </source>
</evidence>